<evidence type="ECO:0000313" key="2">
    <source>
        <dbReference type="EMBL" id="PGH11149.1"/>
    </source>
</evidence>
<protein>
    <submittedName>
        <fullName evidence="2">Uncharacterized protein</fullName>
    </submittedName>
</protein>
<reference evidence="2 3" key="1">
    <citation type="submission" date="2017-10" db="EMBL/GenBank/DDBJ databases">
        <title>Comparative genomics in systemic dimorphic fungi from Ajellomycetaceae.</title>
        <authorList>
            <person name="Munoz J.F."/>
            <person name="Mcewen J.G."/>
            <person name="Clay O.K."/>
            <person name="Cuomo C.A."/>
        </authorList>
    </citation>
    <scope>NUCLEOTIDE SEQUENCE [LARGE SCALE GENOMIC DNA]</scope>
    <source>
        <strain evidence="2 3">UAMH7299</strain>
    </source>
</reference>
<sequence length="146" mass="16651">MALIEFNAVIQSVKAGGKRHTLETQKEHIQYAVSKGQTVWTNIKPWLTKRMRRGHRDRKSLQSTKKCNCSSQESVVANLPIQANGDACNDLPRSEPMNRHAGNPTRDDPDKRSLSFRASLDMSDVFAYHHWLERNKIDQTDAAAHR</sequence>
<dbReference type="Proteomes" id="UP000224634">
    <property type="component" value="Unassembled WGS sequence"/>
</dbReference>
<dbReference type="EMBL" id="PDNA01000136">
    <property type="protein sequence ID" value="PGH11149.1"/>
    <property type="molecule type" value="Genomic_DNA"/>
</dbReference>
<accession>A0A2B7XQB0</accession>
<evidence type="ECO:0000256" key="1">
    <source>
        <dbReference type="SAM" id="MobiDB-lite"/>
    </source>
</evidence>
<feature type="region of interest" description="Disordered" evidence="1">
    <location>
        <begin position="81"/>
        <end position="113"/>
    </location>
</feature>
<gene>
    <name evidence="2" type="ORF">AJ80_07251</name>
</gene>
<keyword evidence="3" id="KW-1185">Reference proteome</keyword>
<dbReference type="AlphaFoldDB" id="A0A2B7XQB0"/>
<name>A0A2B7XQB0_POLH7</name>
<organism evidence="2 3">
    <name type="scientific">Polytolypa hystricis (strain UAMH7299)</name>
    <dbReference type="NCBI Taxonomy" id="1447883"/>
    <lineage>
        <taxon>Eukaryota</taxon>
        <taxon>Fungi</taxon>
        <taxon>Dikarya</taxon>
        <taxon>Ascomycota</taxon>
        <taxon>Pezizomycotina</taxon>
        <taxon>Eurotiomycetes</taxon>
        <taxon>Eurotiomycetidae</taxon>
        <taxon>Onygenales</taxon>
        <taxon>Onygenales incertae sedis</taxon>
        <taxon>Polytolypa</taxon>
    </lineage>
</organism>
<evidence type="ECO:0000313" key="3">
    <source>
        <dbReference type="Proteomes" id="UP000224634"/>
    </source>
</evidence>
<comment type="caution">
    <text evidence="2">The sequence shown here is derived from an EMBL/GenBank/DDBJ whole genome shotgun (WGS) entry which is preliminary data.</text>
</comment>
<proteinExistence type="predicted"/>